<dbReference type="Proteomes" id="UP001312908">
    <property type="component" value="Unassembled WGS sequence"/>
</dbReference>
<dbReference type="Pfam" id="PF04386">
    <property type="entry name" value="SspB"/>
    <property type="match status" value="1"/>
</dbReference>
<gene>
    <name evidence="1" type="ORF">DOFOFD_00730</name>
</gene>
<evidence type="ECO:0000313" key="2">
    <source>
        <dbReference type="Proteomes" id="UP001312908"/>
    </source>
</evidence>
<dbReference type="RefSeq" id="WP_394818581.1">
    <property type="nucleotide sequence ID" value="NZ_JAWJZY010000001.1"/>
</dbReference>
<accession>A0ABU7U0V4</accession>
<sequence>MSDFSDDNGQGDLPTSLLPYDKWLEDSYREVMIRALEFAQANGLPGEHHFYIAFQTDDPRVDIPAALRAQYPKEMTIVLQHQFWDLNVDRAAHRLTVGLSFGGVASKLSIPFGAITGFTDPSVGVALGFQPVAPSDIQPVADLTSEAAPENKAAEAATAASDGDARIVRLDAFRKRPTP</sequence>
<dbReference type="InterPro" id="IPR007481">
    <property type="entry name" value="SspB"/>
</dbReference>
<dbReference type="InterPro" id="IPR036760">
    <property type="entry name" value="SspB-like_sf"/>
</dbReference>
<dbReference type="SUPFAM" id="SSF101738">
    <property type="entry name" value="SspB-like"/>
    <property type="match status" value="1"/>
</dbReference>
<dbReference type="EMBL" id="JAWJZY010000001">
    <property type="protein sequence ID" value="MEE8657546.1"/>
    <property type="molecule type" value="Genomic_DNA"/>
</dbReference>
<evidence type="ECO:0000313" key="1">
    <source>
        <dbReference type="EMBL" id="MEE8657546.1"/>
    </source>
</evidence>
<dbReference type="Gene3D" id="2.30.30.220">
    <property type="entry name" value="SspB-like"/>
    <property type="match status" value="1"/>
</dbReference>
<protein>
    <submittedName>
        <fullName evidence="1">Stringent starvation protein B</fullName>
    </submittedName>
</protein>
<proteinExistence type="predicted"/>
<comment type="caution">
    <text evidence="1">The sequence shown here is derived from an EMBL/GenBank/DDBJ whole genome shotgun (WGS) entry which is preliminary data.</text>
</comment>
<organism evidence="1 2">
    <name type="scientific">Sorlinia euscelidii</name>
    <dbReference type="NCBI Taxonomy" id="3081148"/>
    <lineage>
        <taxon>Bacteria</taxon>
        <taxon>Pseudomonadati</taxon>
        <taxon>Pseudomonadota</taxon>
        <taxon>Alphaproteobacteria</taxon>
        <taxon>Acetobacterales</taxon>
        <taxon>Acetobacteraceae</taxon>
        <taxon>Sorlinia</taxon>
    </lineage>
</organism>
<name>A0ABU7U0V4_9PROT</name>
<reference evidence="1 2" key="1">
    <citation type="submission" date="2023-10" db="EMBL/GenBank/DDBJ databases">
        <title>Sorlinia euscelidii gen. nov., sp. nov., an acetic acid bacteria isolated from the gut of Euscelidius variegatus emitter.</title>
        <authorList>
            <person name="Michoud G."/>
            <person name="Marasco R."/>
            <person name="Seferji K."/>
            <person name="Gonella E."/>
            <person name="Garuglieri E."/>
            <person name="Alma A."/>
            <person name="Mapelli F."/>
            <person name="Borin S."/>
            <person name="Daffonchio D."/>
            <person name="Crotti E."/>
        </authorList>
    </citation>
    <scope>NUCLEOTIDE SEQUENCE [LARGE SCALE GENOMIC DNA]</scope>
    <source>
        <strain evidence="1 2">EV16P</strain>
    </source>
</reference>
<keyword evidence="2" id="KW-1185">Reference proteome</keyword>